<feature type="domain" description="EF-hand" evidence="2">
    <location>
        <begin position="41"/>
        <end position="68"/>
    </location>
</feature>
<dbReference type="InterPro" id="IPR002048">
    <property type="entry name" value="EF_hand_dom"/>
</dbReference>
<dbReference type="Pfam" id="PF13499">
    <property type="entry name" value="EF-hand_7"/>
    <property type="match status" value="1"/>
</dbReference>
<sequence>MYKLMLSTILMAASIGAHATDSSFSTFDTNGDGYISKSEAAGSDTLTVIFDKLDSNGDGKLSEQEFSQ</sequence>
<dbReference type="InterPro" id="IPR018247">
    <property type="entry name" value="EF_Hand_1_Ca_BS"/>
</dbReference>
<dbReference type="Gene3D" id="1.10.238.10">
    <property type="entry name" value="EF-hand"/>
    <property type="match status" value="1"/>
</dbReference>
<accession>A0A0L0ERH9</accession>
<dbReference type="GO" id="GO:0005509">
    <property type="term" value="F:calcium ion binding"/>
    <property type="evidence" value="ECO:0007669"/>
    <property type="project" value="InterPro"/>
</dbReference>
<evidence type="ECO:0000259" key="2">
    <source>
        <dbReference type="PROSITE" id="PS50222"/>
    </source>
</evidence>
<organism evidence="3 4">
    <name type="scientific">Pseudoalteromonas rubra</name>
    <dbReference type="NCBI Taxonomy" id="43658"/>
    <lineage>
        <taxon>Bacteria</taxon>
        <taxon>Pseudomonadati</taxon>
        <taxon>Pseudomonadota</taxon>
        <taxon>Gammaproteobacteria</taxon>
        <taxon>Alteromonadales</taxon>
        <taxon>Pseudoalteromonadaceae</taxon>
        <taxon>Pseudoalteromonas</taxon>
    </lineage>
</organism>
<dbReference type="PROSITE" id="PS50222">
    <property type="entry name" value="EF_HAND_2"/>
    <property type="match status" value="1"/>
</dbReference>
<reference evidence="4" key="1">
    <citation type="submission" date="2015-07" db="EMBL/GenBank/DDBJ databases">
        <title>Draft genome sequence of a Pseudoalteromonas rubra strain, OCN096, isolated from Kaneohe Bay, Oahu, Hawaii.</title>
        <authorList>
            <person name="Beurmann S."/>
            <person name="Ushijima B."/>
            <person name="Belcaid M."/>
            <person name="Callahan S.M."/>
            <person name="Aeby G.S."/>
        </authorList>
    </citation>
    <scope>NUCLEOTIDE SEQUENCE [LARGE SCALE GENOMIC DNA]</scope>
    <source>
        <strain evidence="4">OCN096</strain>
    </source>
</reference>
<gene>
    <name evidence="3" type="ORF">AC626_13650</name>
</gene>
<protein>
    <submittedName>
        <fullName evidence="3">Calmodulin</fullName>
    </submittedName>
</protein>
<keyword evidence="1" id="KW-0732">Signal</keyword>
<dbReference type="SUPFAM" id="SSF47473">
    <property type="entry name" value="EF-hand"/>
    <property type="match status" value="1"/>
</dbReference>
<dbReference type="EMBL" id="LFZX01000103">
    <property type="protein sequence ID" value="KNC66980.1"/>
    <property type="molecule type" value="Genomic_DNA"/>
</dbReference>
<name>A0A0L0ERH9_9GAMM</name>
<dbReference type="PROSITE" id="PS00018">
    <property type="entry name" value="EF_HAND_1"/>
    <property type="match status" value="1"/>
</dbReference>
<proteinExistence type="predicted"/>
<comment type="caution">
    <text evidence="3">The sequence shown here is derived from an EMBL/GenBank/DDBJ whole genome shotgun (WGS) entry which is preliminary data.</text>
</comment>
<feature type="signal peptide" evidence="1">
    <location>
        <begin position="1"/>
        <end position="19"/>
    </location>
</feature>
<dbReference type="OrthoDB" id="6298676at2"/>
<feature type="chain" id="PRO_5005537656" evidence="1">
    <location>
        <begin position="20"/>
        <end position="68"/>
    </location>
</feature>
<evidence type="ECO:0000313" key="3">
    <source>
        <dbReference type="EMBL" id="KNC66980.1"/>
    </source>
</evidence>
<dbReference type="InterPro" id="IPR011992">
    <property type="entry name" value="EF-hand-dom_pair"/>
</dbReference>
<dbReference type="AlphaFoldDB" id="A0A0L0ERH9"/>
<dbReference type="Proteomes" id="UP000036850">
    <property type="component" value="Unassembled WGS sequence"/>
</dbReference>
<evidence type="ECO:0000313" key="4">
    <source>
        <dbReference type="Proteomes" id="UP000036850"/>
    </source>
</evidence>
<evidence type="ECO:0000256" key="1">
    <source>
        <dbReference type="SAM" id="SignalP"/>
    </source>
</evidence>
<dbReference type="PATRIC" id="fig|43658.6.peg.1434"/>